<dbReference type="PANTHER" id="PTHR12835:SF5">
    <property type="entry name" value="BIOTIN--PROTEIN LIGASE"/>
    <property type="match status" value="1"/>
</dbReference>
<dbReference type="EMBL" id="CP051217">
    <property type="protein sequence ID" value="QJB68090.1"/>
    <property type="molecule type" value="Genomic_DNA"/>
</dbReference>
<dbReference type="SUPFAM" id="SSF55681">
    <property type="entry name" value="Class II aaRS and biotin synthetases"/>
    <property type="match status" value="1"/>
</dbReference>
<evidence type="ECO:0000313" key="9">
    <source>
        <dbReference type="Proteomes" id="UP000501600"/>
    </source>
</evidence>
<organism evidence="8 9">
    <name type="scientific">Parasphingorhabdus halotolerans</name>
    <dbReference type="NCBI Taxonomy" id="2725558"/>
    <lineage>
        <taxon>Bacteria</taxon>
        <taxon>Pseudomonadati</taxon>
        <taxon>Pseudomonadota</taxon>
        <taxon>Alphaproteobacteria</taxon>
        <taxon>Sphingomonadales</taxon>
        <taxon>Sphingomonadaceae</taxon>
        <taxon>Parasphingorhabdus</taxon>
    </lineage>
</organism>
<dbReference type="NCBIfam" id="TIGR00121">
    <property type="entry name" value="birA_ligase"/>
    <property type="match status" value="1"/>
</dbReference>
<keyword evidence="1 8" id="KW-0436">Ligase</keyword>
<dbReference type="PROSITE" id="PS51733">
    <property type="entry name" value="BPL_LPL_CATALYTIC"/>
    <property type="match status" value="1"/>
</dbReference>
<reference evidence="8 9" key="1">
    <citation type="submission" date="2020-04" db="EMBL/GenBank/DDBJ databases">
        <title>Genome sequence for Sphingorhabdus sp. strain M1.</title>
        <authorList>
            <person name="Park S.-J."/>
        </authorList>
    </citation>
    <scope>NUCLEOTIDE SEQUENCE [LARGE SCALE GENOMIC DNA]</scope>
    <source>
        <strain evidence="8 9">JK6</strain>
    </source>
</reference>
<gene>
    <name evidence="8" type="ORF">HF685_01190</name>
</gene>
<dbReference type="Pfam" id="PF03099">
    <property type="entry name" value="BPL_LplA_LipB"/>
    <property type="match status" value="1"/>
</dbReference>
<proteinExistence type="predicted"/>
<name>A0A6H2DI77_9SPHN</name>
<keyword evidence="4" id="KW-0092">Biotin</keyword>
<dbReference type="AlphaFoldDB" id="A0A6H2DI77"/>
<comment type="catalytic activity">
    <reaction evidence="6">
        <text>biotin + L-lysyl-[protein] + ATP = N(6)-biotinyl-L-lysyl-[protein] + AMP + diphosphate + H(+)</text>
        <dbReference type="Rhea" id="RHEA:11756"/>
        <dbReference type="Rhea" id="RHEA-COMP:9752"/>
        <dbReference type="Rhea" id="RHEA-COMP:10505"/>
        <dbReference type="ChEBI" id="CHEBI:15378"/>
        <dbReference type="ChEBI" id="CHEBI:29969"/>
        <dbReference type="ChEBI" id="CHEBI:30616"/>
        <dbReference type="ChEBI" id="CHEBI:33019"/>
        <dbReference type="ChEBI" id="CHEBI:57586"/>
        <dbReference type="ChEBI" id="CHEBI:83144"/>
        <dbReference type="ChEBI" id="CHEBI:456215"/>
        <dbReference type="EC" id="6.3.4.15"/>
    </reaction>
</comment>
<dbReference type="InterPro" id="IPR004143">
    <property type="entry name" value="BPL_LPL_catalytic"/>
</dbReference>
<dbReference type="KEGG" id="phao:HF685_01190"/>
<dbReference type="RefSeq" id="WP_168817876.1">
    <property type="nucleotide sequence ID" value="NZ_CP051217.1"/>
</dbReference>
<dbReference type="SUPFAM" id="SSF50037">
    <property type="entry name" value="C-terminal domain of transcriptional repressors"/>
    <property type="match status" value="1"/>
</dbReference>
<dbReference type="Pfam" id="PF02237">
    <property type="entry name" value="BPL_C"/>
    <property type="match status" value="1"/>
</dbReference>
<dbReference type="InterPro" id="IPR008988">
    <property type="entry name" value="Transcriptional_repressor_C"/>
</dbReference>
<dbReference type="CDD" id="cd16442">
    <property type="entry name" value="BPL"/>
    <property type="match status" value="1"/>
</dbReference>
<dbReference type="Gene3D" id="2.30.30.100">
    <property type="match status" value="1"/>
</dbReference>
<protein>
    <recommendedName>
        <fullName evidence="5">biotin--[biotin carboxyl-carrier protein] ligase</fullName>
        <ecNumber evidence="5">6.3.4.15</ecNumber>
    </recommendedName>
</protein>
<evidence type="ECO:0000256" key="3">
    <source>
        <dbReference type="ARBA" id="ARBA00022840"/>
    </source>
</evidence>
<evidence type="ECO:0000256" key="4">
    <source>
        <dbReference type="ARBA" id="ARBA00023267"/>
    </source>
</evidence>
<keyword evidence="2" id="KW-0547">Nucleotide-binding</keyword>
<dbReference type="GO" id="GO:0004077">
    <property type="term" value="F:biotin--[biotin carboxyl-carrier protein] ligase activity"/>
    <property type="evidence" value="ECO:0007669"/>
    <property type="project" value="UniProtKB-EC"/>
</dbReference>
<evidence type="ECO:0000256" key="1">
    <source>
        <dbReference type="ARBA" id="ARBA00022598"/>
    </source>
</evidence>
<dbReference type="Gene3D" id="3.30.930.10">
    <property type="entry name" value="Bira Bifunctional Protein, Domain 2"/>
    <property type="match status" value="1"/>
</dbReference>
<dbReference type="GO" id="GO:0005737">
    <property type="term" value="C:cytoplasm"/>
    <property type="evidence" value="ECO:0007669"/>
    <property type="project" value="TreeGrafter"/>
</dbReference>
<dbReference type="InterPro" id="IPR045864">
    <property type="entry name" value="aa-tRNA-synth_II/BPL/LPL"/>
</dbReference>
<evidence type="ECO:0000256" key="6">
    <source>
        <dbReference type="ARBA" id="ARBA00047846"/>
    </source>
</evidence>
<evidence type="ECO:0000259" key="7">
    <source>
        <dbReference type="PROSITE" id="PS51733"/>
    </source>
</evidence>
<dbReference type="EC" id="6.3.4.15" evidence="5"/>
<evidence type="ECO:0000313" key="8">
    <source>
        <dbReference type="EMBL" id="QJB68090.1"/>
    </source>
</evidence>
<feature type="domain" description="BPL/LPL catalytic" evidence="7">
    <location>
        <begin position="1"/>
        <end position="156"/>
    </location>
</feature>
<evidence type="ECO:0000256" key="2">
    <source>
        <dbReference type="ARBA" id="ARBA00022741"/>
    </source>
</evidence>
<accession>A0A6H2DI77</accession>
<sequence>MKQLAANGLAEGFWLRAEKQTGGKGRLGRKWESPEGNLYCSTLVHTKPDDPPATSLSFVSSLAVFDAIKICLPDAELELKWPNDILLTGHKLCGILLERSENRVIIGIGVNVAVVPEVEGRVVTSLHQAGVNSALTAADFLELLAARFAHRLETWRSAGLRKTLDNWEKLAHGIGSPLSVTIDKDNRIEGQYAGLSDAGALRLRKPDGTLIDIHAGDVEAG</sequence>
<dbReference type="GO" id="GO:0005524">
    <property type="term" value="F:ATP binding"/>
    <property type="evidence" value="ECO:0007669"/>
    <property type="project" value="UniProtKB-KW"/>
</dbReference>
<dbReference type="PANTHER" id="PTHR12835">
    <property type="entry name" value="BIOTIN PROTEIN LIGASE"/>
    <property type="match status" value="1"/>
</dbReference>
<dbReference type="InterPro" id="IPR004408">
    <property type="entry name" value="Biotin_CoA_COase_ligase"/>
</dbReference>
<keyword evidence="3" id="KW-0067">ATP-binding</keyword>
<dbReference type="InterPro" id="IPR003142">
    <property type="entry name" value="BPL_C"/>
</dbReference>
<dbReference type="Proteomes" id="UP000501600">
    <property type="component" value="Chromosome"/>
</dbReference>
<evidence type="ECO:0000256" key="5">
    <source>
        <dbReference type="ARBA" id="ARBA00024227"/>
    </source>
</evidence>
<keyword evidence="9" id="KW-1185">Reference proteome</keyword>